<evidence type="ECO:0000313" key="9">
    <source>
        <dbReference type="Proteomes" id="UP001337655"/>
    </source>
</evidence>
<feature type="domain" description="Homeobox" evidence="7">
    <location>
        <begin position="65"/>
        <end position="125"/>
    </location>
</feature>
<dbReference type="GO" id="GO:0000978">
    <property type="term" value="F:RNA polymerase II cis-regulatory region sequence-specific DNA binding"/>
    <property type="evidence" value="ECO:0007669"/>
    <property type="project" value="TreeGrafter"/>
</dbReference>
<dbReference type="CDD" id="cd00086">
    <property type="entry name" value="homeodomain"/>
    <property type="match status" value="1"/>
</dbReference>
<dbReference type="Proteomes" id="UP001337655">
    <property type="component" value="Unassembled WGS sequence"/>
</dbReference>
<dbReference type="InterPro" id="IPR017970">
    <property type="entry name" value="Homeobox_CS"/>
</dbReference>
<dbReference type="PROSITE" id="PS50071">
    <property type="entry name" value="HOMEOBOX_2"/>
    <property type="match status" value="1"/>
</dbReference>
<comment type="subcellular location">
    <subcellularLocation>
        <location evidence="4 5">Nucleus</location>
    </subcellularLocation>
</comment>
<evidence type="ECO:0000256" key="4">
    <source>
        <dbReference type="PROSITE-ProRule" id="PRU00108"/>
    </source>
</evidence>
<feature type="compositionally biased region" description="Low complexity" evidence="6">
    <location>
        <begin position="12"/>
        <end position="24"/>
    </location>
</feature>
<proteinExistence type="predicted"/>
<dbReference type="GO" id="GO:0030154">
    <property type="term" value="P:cell differentiation"/>
    <property type="evidence" value="ECO:0007669"/>
    <property type="project" value="TreeGrafter"/>
</dbReference>
<keyword evidence="2 4" id="KW-0371">Homeobox</keyword>
<comment type="caution">
    <text evidence="8">The sequence shown here is derived from an EMBL/GenBank/DDBJ whole genome shotgun (WGS) entry which is preliminary data.</text>
</comment>
<evidence type="ECO:0000256" key="3">
    <source>
        <dbReference type="ARBA" id="ARBA00023242"/>
    </source>
</evidence>
<dbReference type="GO" id="GO:0000981">
    <property type="term" value="F:DNA-binding transcription factor activity, RNA polymerase II-specific"/>
    <property type="evidence" value="ECO:0007669"/>
    <property type="project" value="InterPro"/>
</dbReference>
<dbReference type="SMART" id="SM00389">
    <property type="entry name" value="HOX"/>
    <property type="match status" value="1"/>
</dbReference>
<dbReference type="Pfam" id="PF00046">
    <property type="entry name" value="Homeodomain"/>
    <property type="match status" value="1"/>
</dbReference>
<feature type="DNA-binding region" description="Homeobox" evidence="4">
    <location>
        <begin position="67"/>
        <end position="126"/>
    </location>
</feature>
<dbReference type="PROSITE" id="PS00027">
    <property type="entry name" value="HOMEOBOX_1"/>
    <property type="match status" value="1"/>
</dbReference>
<sequence>MDVTSVKRRRSSSPSLRPSSASGSDNATRPNSQDSQPRSSQIYAFLNHSTETVSDNLPPNVDDKPLARQRRRRTSPEDQAILEAAYAHNSKPDKAARIQLAQQVALGEKEVQIWFQNRRQSSRRKSRPLLPHELAQYQLYRSSIAAHDASSEALGSSFSGYGDASFANEPPVFATSHHVPEHHSTTSHTAPHRSLGIGAGPSASGPSHAHPDGSAPSTGPERVDHFVNRRSEPFLHDLQLRHAHHAFGALPAEASKDVKRSSSFMRLSMNSEGAATVVTKDSSSPSPPRPQPGHEQVAVTSNAAPIASALPPLKRTSSGRSRDSRAWEFWCDKDAREELTDKAEKDASGSAADAIGLLRSTSGRSILGAIPSKRNSLLSRQSASFKRSKLDMPKPALQKASTSNARLQNERRSQPATKAKPSLYSTSTYIPGNESDKENWSPDGRQGQQQGGENDDPEADPEIAAFMKNGRKSSSVSGAEELDCVQGLLSLSQGNWR</sequence>
<dbReference type="EMBL" id="JAVRRT010000007">
    <property type="protein sequence ID" value="KAK5170443.1"/>
    <property type="molecule type" value="Genomic_DNA"/>
</dbReference>
<keyword evidence="9" id="KW-1185">Reference proteome</keyword>
<feature type="region of interest" description="Disordered" evidence="6">
    <location>
        <begin position="174"/>
        <end position="223"/>
    </location>
</feature>
<dbReference type="InterPro" id="IPR051000">
    <property type="entry name" value="Homeobox_DNA-bind_prot"/>
</dbReference>
<organism evidence="8 9">
    <name type="scientific">Saxophila tyrrhenica</name>
    <dbReference type="NCBI Taxonomy" id="1690608"/>
    <lineage>
        <taxon>Eukaryota</taxon>
        <taxon>Fungi</taxon>
        <taxon>Dikarya</taxon>
        <taxon>Ascomycota</taxon>
        <taxon>Pezizomycotina</taxon>
        <taxon>Dothideomycetes</taxon>
        <taxon>Dothideomycetidae</taxon>
        <taxon>Mycosphaerellales</taxon>
        <taxon>Extremaceae</taxon>
        <taxon>Saxophila</taxon>
    </lineage>
</organism>
<evidence type="ECO:0000256" key="1">
    <source>
        <dbReference type="ARBA" id="ARBA00023125"/>
    </source>
</evidence>
<protein>
    <submittedName>
        <fullName evidence="8">Homeobox protein yox1</fullName>
    </submittedName>
</protein>
<dbReference type="PANTHER" id="PTHR24324">
    <property type="entry name" value="HOMEOBOX PROTEIN HHEX"/>
    <property type="match status" value="1"/>
</dbReference>
<feature type="compositionally biased region" description="Basic residues" evidence="6">
    <location>
        <begin position="1"/>
        <end position="11"/>
    </location>
</feature>
<feature type="region of interest" description="Disordered" evidence="6">
    <location>
        <begin position="272"/>
        <end position="297"/>
    </location>
</feature>
<dbReference type="InterPro" id="IPR009057">
    <property type="entry name" value="Homeodomain-like_sf"/>
</dbReference>
<dbReference type="SUPFAM" id="SSF46689">
    <property type="entry name" value="Homeodomain-like"/>
    <property type="match status" value="1"/>
</dbReference>
<reference evidence="8 9" key="1">
    <citation type="submission" date="2023-08" db="EMBL/GenBank/DDBJ databases">
        <title>Black Yeasts Isolated from many extreme environments.</title>
        <authorList>
            <person name="Coleine C."/>
            <person name="Stajich J.E."/>
            <person name="Selbmann L."/>
        </authorList>
    </citation>
    <scope>NUCLEOTIDE SEQUENCE [LARGE SCALE GENOMIC DNA]</scope>
    <source>
        <strain evidence="8 9">CCFEE 5935</strain>
    </source>
</reference>
<accession>A0AAV9PBL1</accession>
<feature type="compositionally biased region" description="Polar residues" evidence="6">
    <location>
        <begin position="25"/>
        <end position="57"/>
    </location>
</feature>
<evidence type="ECO:0000256" key="2">
    <source>
        <dbReference type="ARBA" id="ARBA00023155"/>
    </source>
</evidence>
<dbReference type="RefSeq" id="XP_064659641.1">
    <property type="nucleotide sequence ID" value="XM_064802280.1"/>
</dbReference>
<evidence type="ECO:0000256" key="6">
    <source>
        <dbReference type="SAM" id="MobiDB-lite"/>
    </source>
</evidence>
<evidence type="ECO:0000313" key="8">
    <source>
        <dbReference type="EMBL" id="KAK5170443.1"/>
    </source>
</evidence>
<dbReference type="GO" id="GO:0005634">
    <property type="term" value="C:nucleus"/>
    <property type="evidence" value="ECO:0007669"/>
    <property type="project" value="UniProtKB-SubCell"/>
</dbReference>
<feature type="region of interest" description="Disordered" evidence="6">
    <location>
        <begin position="1"/>
        <end position="78"/>
    </location>
</feature>
<dbReference type="Gene3D" id="1.10.10.60">
    <property type="entry name" value="Homeodomain-like"/>
    <property type="match status" value="1"/>
</dbReference>
<evidence type="ECO:0000256" key="5">
    <source>
        <dbReference type="RuleBase" id="RU000682"/>
    </source>
</evidence>
<keyword evidence="3 4" id="KW-0539">Nucleus</keyword>
<name>A0AAV9PBL1_9PEZI</name>
<dbReference type="PANTHER" id="PTHR24324:SF9">
    <property type="entry name" value="HOMEOBOX DOMAIN-CONTAINING PROTEIN"/>
    <property type="match status" value="1"/>
</dbReference>
<dbReference type="InterPro" id="IPR001356">
    <property type="entry name" value="HD"/>
</dbReference>
<evidence type="ECO:0000259" key="7">
    <source>
        <dbReference type="PROSITE" id="PS50071"/>
    </source>
</evidence>
<keyword evidence="1 4" id="KW-0238">DNA-binding</keyword>
<dbReference type="GeneID" id="89926375"/>
<dbReference type="AlphaFoldDB" id="A0AAV9PBL1"/>
<feature type="region of interest" description="Disordered" evidence="6">
    <location>
        <begin position="378"/>
        <end position="479"/>
    </location>
</feature>
<gene>
    <name evidence="8" type="primary">YOX1</name>
    <name evidence="8" type="ORF">LTR77_005031</name>
</gene>